<evidence type="ECO:0000313" key="1">
    <source>
        <dbReference type="EMBL" id="KAF8440839.1"/>
    </source>
</evidence>
<dbReference type="Proteomes" id="UP001194468">
    <property type="component" value="Unassembled WGS sequence"/>
</dbReference>
<dbReference type="EMBL" id="WHUW01000011">
    <property type="protein sequence ID" value="KAF8440839.1"/>
    <property type="molecule type" value="Genomic_DNA"/>
</dbReference>
<reference evidence="1" key="1">
    <citation type="submission" date="2019-10" db="EMBL/GenBank/DDBJ databases">
        <authorList>
            <consortium name="DOE Joint Genome Institute"/>
            <person name="Kuo A."/>
            <person name="Miyauchi S."/>
            <person name="Kiss E."/>
            <person name="Drula E."/>
            <person name="Kohler A."/>
            <person name="Sanchez-Garcia M."/>
            <person name="Andreopoulos B."/>
            <person name="Barry K.W."/>
            <person name="Bonito G."/>
            <person name="Buee M."/>
            <person name="Carver A."/>
            <person name="Chen C."/>
            <person name="Cichocki N."/>
            <person name="Clum A."/>
            <person name="Culley D."/>
            <person name="Crous P.W."/>
            <person name="Fauchery L."/>
            <person name="Girlanda M."/>
            <person name="Hayes R."/>
            <person name="Keri Z."/>
            <person name="LaButti K."/>
            <person name="Lipzen A."/>
            <person name="Lombard V."/>
            <person name="Magnuson J."/>
            <person name="Maillard F."/>
            <person name="Morin E."/>
            <person name="Murat C."/>
            <person name="Nolan M."/>
            <person name="Ohm R."/>
            <person name="Pangilinan J."/>
            <person name="Pereira M."/>
            <person name="Perotto S."/>
            <person name="Peter M."/>
            <person name="Riley R."/>
            <person name="Sitrit Y."/>
            <person name="Stielow B."/>
            <person name="Szollosi G."/>
            <person name="Zifcakova L."/>
            <person name="Stursova M."/>
            <person name="Spatafora J.W."/>
            <person name="Tedersoo L."/>
            <person name="Vaario L.-M."/>
            <person name="Yamada A."/>
            <person name="Yan M."/>
            <person name="Wang P."/>
            <person name="Xu J."/>
            <person name="Bruns T."/>
            <person name="Baldrian P."/>
            <person name="Vilgalys R."/>
            <person name="Henrissat B."/>
            <person name="Grigoriev I.V."/>
            <person name="Hibbett D."/>
            <person name="Nagy L.G."/>
            <person name="Martin F.M."/>
        </authorList>
    </citation>
    <scope>NUCLEOTIDE SEQUENCE</scope>
    <source>
        <strain evidence="1">BED1</strain>
    </source>
</reference>
<evidence type="ECO:0000313" key="2">
    <source>
        <dbReference type="Proteomes" id="UP001194468"/>
    </source>
</evidence>
<organism evidence="1 2">
    <name type="scientific">Boletus edulis BED1</name>
    <dbReference type="NCBI Taxonomy" id="1328754"/>
    <lineage>
        <taxon>Eukaryota</taxon>
        <taxon>Fungi</taxon>
        <taxon>Dikarya</taxon>
        <taxon>Basidiomycota</taxon>
        <taxon>Agaricomycotina</taxon>
        <taxon>Agaricomycetes</taxon>
        <taxon>Agaricomycetidae</taxon>
        <taxon>Boletales</taxon>
        <taxon>Boletineae</taxon>
        <taxon>Boletaceae</taxon>
        <taxon>Boletoideae</taxon>
        <taxon>Boletus</taxon>
    </lineage>
</organism>
<reference evidence="1" key="2">
    <citation type="journal article" date="2020" name="Nat. Commun.">
        <title>Large-scale genome sequencing of mycorrhizal fungi provides insights into the early evolution of symbiotic traits.</title>
        <authorList>
            <person name="Miyauchi S."/>
            <person name="Kiss E."/>
            <person name="Kuo A."/>
            <person name="Drula E."/>
            <person name="Kohler A."/>
            <person name="Sanchez-Garcia M."/>
            <person name="Morin E."/>
            <person name="Andreopoulos B."/>
            <person name="Barry K.W."/>
            <person name="Bonito G."/>
            <person name="Buee M."/>
            <person name="Carver A."/>
            <person name="Chen C."/>
            <person name="Cichocki N."/>
            <person name="Clum A."/>
            <person name="Culley D."/>
            <person name="Crous P.W."/>
            <person name="Fauchery L."/>
            <person name="Girlanda M."/>
            <person name="Hayes R.D."/>
            <person name="Keri Z."/>
            <person name="LaButti K."/>
            <person name="Lipzen A."/>
            <person name="Lombard V."/>
            <person name="Magnuson J."/>
            <person name="Maillard F."/>
            <person name="Murat C."/>
            <person name="Nolan M."/>
            <person name="Ohm R.A."/>
            <person name="Pangilinan J."/>
            <person name="Pereira M.F."/>
            <person name="Perotto S."/>
            <person name="Peter M."/>
            <person name="Pfister S."/>
            <person name="Riley R."/>
            <person name="Sitrit Y."/>
            <person name="Stielow J.B."/>
            <person name="Szollosi G."/>
            <person name="Zifcakova L."/>
            <person name="Stursova M."/>
            <person name="Spatafora J.W."/>
            <person name="Tedersoo L."/>
            <person name="Vaario L.M."/>
            <person name="Yamada A."/>
            <person name="Yan M."/>
            <person name="Wang P."/>
            <person name="Xu J."/>
            <person name="Bruns T."/>
            <person name="Baldrian P."/>
            <person name="Vilgalys R."/>
            <person name="Dunand C."/>
            <person name="Henrissat B."/>
            <person name="Grigoriev I.V."/>
            <person name="Hibbett D."/>
            <person name="Nagy L.G."/>
            <person name="Martin F.M."/>
        </authorList>
    </citation>
    <scope>NUCLEOTIDE SEQUENCE</scope>
    <source>
        <strain evidence="1">BED1</strain>
    </source>
</reference>
<comment type="caution">
    <text evidence="1">The sequence shown here is derived from an EMBL/GenBank/DDBJ whole genome shotgun (WGS) entry which is preliminary data.</text>
</comment>
<accession>A0AAD4BV44</accession>
<keyword evidence="2" id="KW-1185">Reference proteome</keyword>
<protein>
    <submittedName>
        <fullName evidence="1">Uncharacterized protein</fullName>
    </submittedName>
</protein>
<dbReference type="AlphaFoldDB" id="A0AAD4BV44"/>
<proteinExistence type="predicted"/>
<gene>
    <name evidence="1" type="ORF">L210DRAFT_3538423</name>
</gene>
<name>A0AAD4BV44_BOLED</name>
<sequence>MRKLYFGDELDGGEYNGKLYGLGQTFSAPAAAGASYVYTSLTRHGRYLYTPASSRVLSAGLLPPPLVNVQIHAPNDSGSTPALMPF</sequence>